<keyword evidence="7" id="KW-0812">Transmembrane</keyword>
<evidence type="ECO:0000313" key="10">
    <source>
        <dbReference type="Proteomes" id="UP000478740"/>
    </source>
</evidence>
<proteinExistence type="predicted"/>
<gene>
    <name evidence="9" type="ORF">GL284_11295</name>
</gene>
<dbReference type="GO" id="GO:0009055">
    <property type="term" value="F:electron transfer activity"/>
    <property type="evidence" value="ECO:0007669"/>
    <property type="project" value="InterPro"/>
</dbReference>
<keyword evidence="10" id="KW-1185">Reference proteome</keyword>
<dbReference type="SUPFAM" id="SSF46626">
    <property type="entry name" value="Cytochrome c"/>
    <property type="match status" value="3"/>
</dbReference>
<keyword evidence="5 6" id="KW-0408">Iron</keyword>
<evidence type="ECO:0000256" key="1">
    <source>
        <dbReference type="ARBA" id="ARBA00022448"/>
    </source>
</evidence>
<evidence type="ECO:0000313" key="9">
    <source>
        <dbReference type="EMBL" id="MTH64850.1"/>
    </source>
</evidence>
<evidence type="ECO:0000259" key="8">
    <source>
        <dbReference type="PROSITE" id="PS51007"/>
    </source>
</evidence>
<dbReference type="PANTHER" id="PTHR33751">
    <property type="entry name" value="CBB3-TYPE CYTOCHROME C OXIDASE SUBUNIT FIXP"/>
    <property type="match status" value="1"/>
</dbReference>
<evidence type="ECO:0000256" key="4">
    <source>
        <dbReference type="ARBA" id="ARBA00022982"/>
    </source>
</evidence>
<feature type="transmembrane region" description="Helical" evidence="7">
    <location>
        <begin position="6"/>
        <end position="28"/>
    </location>
</feature>
<dbReference type="InterPro" id="IPR050597">
    <property type="entry name" value="Cytochrome_c_Oxidase_Subunit"/>
</dbReference>
<comment type="caution">
    <text evidence="9">The sequence shown here is derived from an EMBL/GenBank/DDBJ whole genome shotgun (WGS) entry which is preliminary data.</text>
</comment>
<dbReference type="PANTHER" id="PTHR33751:SF9">
    <property type="entry name" value="CYTOCHROME C4"/>
    <property type="match status" value="1"/>
</dbReference>
<dbReference type="GO" id="GO:0046872">
    <property type="term" value="F:metal ion binding"/>
    <property type="evidence" value="ECO:0007669"/>
    <property type="project" value="UniProtKB-KW"/>
</dbReference>
<evidence type="ECO:0000256" key="3">
    <source>
        <dbReference type="ARBA" id="ARBA00022723"/>
    </source>
</evidence>
<dbReference type="GO" id="GO:0020037">
    <property type="term" value="F:heme binding"/>
    <property type="evidence" value="ECO:0007669"/>
    <property type="project" value="InterPro"/>
</dbReference>
<name>A0A6L6J0R7_9RHOB</name>
<reference evidence="9 10" key="1">
    <citation type="submission" date="2019-11" db="EMBL/GenBank/DDBJ databases">
        <authorList>
            <person name="Dong K."/>
        </authorList>
    </citation>
    <scope>NUCLEOTIDE SEQUENCE [LARGE SCALE GENOMIC DNA]</scope>
    <source>
        <strain evidence="9 10">DK608</strain>
    </source>
</reference>
<keyword evidence="2 6" id="KW-0349">Heme</keyword>
<sequence length="334" mass="35155">MKHVIATLAGLAVLGAIAGLAVVFFGLFDTSARRGHWAITDWAMHTTFENAVKWRAPAASEVPPDLDDPALIELGARHYASACVTCHATPGRDADATIAAMVPHPPQIQQAVKPWQPQHLHWIVDQGVKMTGMPAWPAEGRKDEVWAVVAFLNAVRDGMTAEDYTALTQTGEQGYCASCHGPDGTSRAPRLDILSPDYIAASLAAYRSGARASGIMQHAASKLPATADARLASAMADLPAPPRPAVTGDADAGAVLADQGAGEVPSCLACHGPQNRNPLIPSLDGQGQSYLAAQLRLWRDGHRGGAARAPLMAQAAQQLTDDQIAALAAYFAMR</sequence>
<feature type="domain" description="Cytochrome c" evidence="8">
    <location>
        <begin position="70"/>
        <end position="156"/>
    </location>
</feature>
<keyword evidence="3 6" id="KW-0479">Metal-binding</keyword>
<dbReference type="AlphaFoldDB" id="A0A6L6J0R7"/>
<dbReference type="Proteomes" id="UP000478740">
    <property type="component" value="Unassembled WGS sequence"/>
</dbReference>
<protein>
    <submittedName>
        <fullName evidence="9">C-type cytochrome</fullName>
    </submittedName>
</protein>
<dbReference type="EMBL" id="WMII01000009">
    <property type="protein sequence ID" value="MTH64850.1"/>
    <property type="molecule type" value="Genomic_DNA"/>
</dbReference>
<dbReference type="RefSeq" id="WP_155044733.1">
    <property type="nucleotide sequence ID" value="NZ_WMIH01000009.1"/>
</dbReference>
<evidence type="ECO:0000256" key="6">
    <source>
        <dbReference type="PROSITE-ProRule" id="PRU00433"/>
    </source>
</evidence>
<dbReference type="Pfam" id="PF13442">
    <property type="entry name" value="Cytochrome_CBB3"/>
    <property type="match status" value="1"/>
</dbReference>
<evidence type="ECO:0000256" key="7">
    <source>
        <dbReference type="SAM" id="Phobius"/>
    </source>
</evidence>
<dbReference type="Pfam" id="PF00034">
    <property type="entry name" value="Cytochrom_C"/>
    <property type="match status" value="1"/>
</dbReference>
<dbReference type="PROSITE" id="PS51007">
    <property type="entry name" value="CYTC"/>
    <property type="match status" value="2"/>
</dbReference>
<dbReference type="Gene3D" id="1.10.760.10">
    <property type="entry name" value="Cytochrome c-like domain"/>
    <property type="match status" value="3"/>
</dbReference>
<keyword evidence="7" id="KW-0472">Membrane</keyword>
<accession>A0A6L6J0R7</accession>
<dbReference type="InterPro" id="IPR009056">
    <property type="entry name" value="Cyt_c-like_dom"/>
</dbReference>
<dbReference type="InterPro" id="IPR036909">
    <property type="entry name" value="Cyt_c-like_dom_sf"/>
</dbReference>
<feature type="domain" description="Cytochrome c" evidence="8">
    <location>
        <begin position="248"/>
        <end position="334"/>
    </location>
</feature>
<keyword evidence="1" id="KW-0813">Transport</keyword>
<keyword evidence="7" id="KW-1133">Transmembrane helix</keyword>
<organism evidence="9 10">
    <name type="scientific">Paracoccus shanxieyensis</name>
    <dbReference type="NCBI Taxonomy" id="2675752"/>
    <lineage>
        <taxon>Bacteria</taxon>
        <taxon>Pseudomonadati</taxon>
        <taxon>Pseudomonadota</taxon>
        <taxon>Alphaproteobacteria</taxon>
        <taxon>Rhodobacterales</taxon>
        <taxon>Paracoccaceae</taxon>
        <taxon>Paracoccus</taxon>
    </lineage>
</organism>
<keyword evidence="4" id="KW-0249">Electron transport</keyword>
<evidence type="ECO:0000256" key="5">
    <source>
        <dbReference type="ARBA" id="ARBA00023004"/>
    </source>
</evidence>
<evidence type="ECO:0000256" key="2">
    <source>
        <dbReference type="ARBA" id="ARBA00022617"/>
    </source>
</evidence>